<dbReference type="EMBL" id="FNIN01000001">
    <property type="protein sequence ID" value="SDN28989.1"/>
    <property type="molecule type" value="Genomic_DNA"/>
</dbReference>
<accession>A0A1H0A5Q5</accession>
<evidence type="ECO:0000313" key="7">
    <source>
        <dbReference type="EMBL" id="SDN28989.1"/>
    </source>
</evidence>
<name>A0A1H0A5Q5_9BACT</name>
<proteinExistence type="predicted"/>
<dbReference type="Proteomes" id="UP000199602">
    <property type="component" value="Unassembled WGS sequence"/>
</dbReference>
<evidence type="ECO:0000256" key="3">
    <source>
        <dbReference type="ARBA" id="ARBA00022692"/>
    </source>
</evidence>
<sequence length="379" mass="44170">MTILNRYLAKEIGLGFFICLFSFLIFLLIGKLLHLKDFFLGQNISLKDIGELFLYLAPSFLIILVPASCMISVFLVFLKMSSERELLALKTSGMSYKHFFFFPLGFSFLCVLFSLYTSFFLIPKGIEMFREKCISILQSKTQISLQPGIFISNFPGITIYFKDIDRANNIMKNIFIVYKDSKDNRVILSSKGKIQFNKNDNLAIIDLSDGNIYNLSQKECYIIKFNSYKIGIDLKNMFYGIKLDNKKPKEMYFSEIKNTIKNSKDSKIIRVAKMELQRRIALPFSCLILVFFTLPFAFNLSGIKQQFGVIFCLLFFIIYYSLYLLFYSFGETGKISPNLSMWMPNIIFLILSILNYQVNLVDSKLYYWLQNRKFLRVDS</sequence>
<evidence type="ECO:0000256" key="6">
    <source>
        <dbReference type="SAM" id="Phobius"/>
    </source>
</evidence>
<evidence type="ECO:0000256" key="5">
    <source>
        <dbReference type="ARBA" id="ARBA00023136"/>
    </source>
</evidence>
<feature type="transmembrane region" description="Helical" evidence="6">
    <location>
        <begin position="99"/>
        <end position="123"/>
    </location>
</feature>
<keyword evidence="5 6" id="KW-0472">Membrane</keyword>
<keyword evidence="4 6" id="KW-1133">Transmembrane helix</keyword>
<evidence type="ECO:0000256" key="1">
    <source>
        <dbReference type="ARBA" id="ARBA00004651"/>
    </source>
</evidence>
<gene>
    <name evidence="7" type="ORF">SAMN04488516_101295</name>
</gene>
<evidence type="ECO:0000256" key="4">
    <source>
        <dbReference type="ARBA" id="ARBA00022989"/>
    </source>
</evidence>
<feature type="transmembrane region" description="Helical" evidence="6">
    <location>
        <begin position="280"/>
        <end position="301"/>
    </location>
</feature>
<reference evidence="7 8" key="1">
    <citation type="submission" date="2016-10" db="EMBL/GenBank/DDBJ databases">
        <authorList>
            <person name="de Groot N.N."/>
        </authorList>
    </citation>
    <scope>NUCLEOTIDE SEQUENCE [LARGE SCALE GENOMIC DNA]</scope>
    <source>
        <strain evidence="7 8">DSM 15269</strain>
    </source>
</reference>
<dbReference type="OrthoDB" id="9792188at2"/>
<dbReference type="STRING" id="206665.SAMN04488516_101295"/>
<organism evidence="7 8">
    <name type="scientific">Desulfonauticus submarinus</name>
    <dbReference type="NCBI Taxonomy" id="206665"/>
    <lineage>
        <taxon>Bacteria</taxon>
        <taxon>Pseudomonadati</taxon>
        <taxon>Thermodesulfobacteriota</taxon>
        <taxon>Desulfovibrionia</taxon>
        <taxon>Desulfovibrionales</taxon>
        <taxon>Desulfonauticaceae</taxon>
        <taxon>Desulfonauticus</taxon>
    </lineage>
</organism>
<evidence type="ECO:0000313" key="8">
    <source>
        <dbReference type="Proteomes" id="UP000199602"/>
    </source>
</evidence>
<feature type="transmembrane region" description="Helical" evidence="6">
    <location>
        <begin position="12"/>
        <end position="33"/>
    </location>
</feature>
<evidence type="ECO:0000256" key="2">
    <source>
        <dbReference type="ARBA" id="ARBA00022475"/>
    </source>
</evidence>
<comment type="subcellular location">
    <subcellularLocation>
        <location evidence="1">Cell membrane</location>
        <topology evidence="1">Multi-pass membrane protein</topology>
    </subcellularLocation>
</comment>
<keyword evidence="2" id="KW-1003">Cell membrane</keyword>
<dbReference type="AlphaFoldDB" id="A0A1H0A5Q5"/>
<protein>
    <submittedName>
        <fullName evidence="7">Lipopolysaccharide export system permease protein</fullName>
    </submittedName>
</protein>
<dbReference type="Pfam" id="PF03739">
    <property type="entry name" value="LptF_LptG"/>
    <property type="match status" value="1"/>
</dbReference>
<dbReference type="PANTHER" id="PTHR33529:SF6">
    <property type="entry name" value="YJGP_YJGQ FAMILY PERMEASE"/>
    <property type="match status" value="1"/>
</dbReference>
<dbReference type="GO" id="GO:0043190">
    <property type="term" value="C:ATP-binding cassette (ABC) transporter complex"/>
    <property type="evidence" value="ECO:0007669"/>
    <property type="project" value="TreeGrafter"/>
</dbReference>
<keyword evidence="3 6" id="KW-0812">Transmembrane</keyword>
<dbReference type="InterPro" id="IPR005495">
    <property type="entry name" value="LptG/LptF_permease"/>
</dbReference>
<keyword evidence="8" id="KW-1185">Reference proteome</keyword>
<feature type="transmembrane region" description="Helical" evidence="6">
    <location>
        <begin position="307"/>
        <end position="327"/>
    </location>
</feature>
<dbReference type="PANTHER" id="PTHR33529">
    <property type="entry name" value="SLR0882 PROTEIN-RELATED"/>
    <property type="match status" value="1"/>
</dbReference>
<dbReference type="RefSeq" id="WP_092062282.1">
    <property type="nucleotide sequence ID" value="NZ_FNIN01000001.1"/>
</dbReference>
<feature type="transmembrane region" description="Helical" evidence="6">
    <location>
        <begin position="53"/>
        <end position="78"/>
    </location>
</feature>
<dbReference type="GO" id="GO:0015920">
    <property type="term" value="P:lipopolysaccharide transport"/>
    <property type="evidence" value="ECO:0007669"/>
    <property type="project" value="TreeGrafter"/>
</dbReference>
<feature type="transmembrane region" description="Helical" evidence="6">
    <location>
        <begin position="339"/>
        <end position="358"/>
    </location>
</feature>